<dbReference type="Proteomes" id="UP000283269">
    <property type="component" value="Unassembled WGS sequence"/>
</dbReference>
<dbReference type="InterPro" id="IPR001128">
    <property type="entry name" value="Cyt_P450"/>
</dbReference>
<evidence type="ECO:0000256" key="6">
    <source>
        <dbReference type="ARBA" id="ARBA00023002"/>
    </source>
</evidence>
<accession>A0A409WHH6</accession>
<dbReference type="PANTHER" id="PTHR46300:SF7">
    <property type="entry name" value="P450, PUTATIVE (EUROFUNG)-RELATED"/>
    <property type="match status" value="1"/>
</dbReference>
<dbReference type="SUPFAM" id="SSF48264">
    <property type="entry name" value="Cytochrome P450"/>
    <property type="match status" value="1"/>
</dbReference>
<dbReference type="InterPro" id="IPR036396">
    <property type="entry name" value="Cyt_P450_sf"/>
</dbReference>
<dbReference type="InterPro" id="IPR050364">
    <property type="entry name" value="Cytochrome_P450_fung"/>
</dbReference>
<comment type="similarity">
    <text evidence="3">Belongs to the cytochrome P450 family.</text>
</comment>
<evidence type="ECO:0000256" key="8">
    <source>
        <dbReference type="ARBA" id="ARBA00023033"/>
    </source>
</evidence>
<dbReference type="InterPro" id="IPR002401">
    <property type="entry name" value="Cyt_P450_E_grp-I"/>
</dbReference>
<protein>
    <recommendedName>
        <fullName evidence="12">Cytochrome P450</fullName>
    </recommendedName>
</protein>
<keyword evidence="5 9" id="KW-0479">Metal-binding</keyword>
<dbReference type="GO" id="GO:0020037">
    <property type="term" value="F:heme binding"/>
    <property type="evidence" value="ECO:0007669"/>
    <property type="project" value="InterPro"/>
</dbReference>
<evidence type="ECO:0000256" key="2">
    <source>
        <dbReference type="ARBA" id="ARBA00005179"/>
    </source>
</evidence>
<comment type="caution">
    <text evidence="10">The sequence shown here is derived from an EMBL/GenBank/DDBJ whole genome shotgun (WGS) entry which is preliminary data.</text>
</comment>
<dbReference type="PANTHER" id="PTHR46300">
    <property type="entry name" value="P450, PUTATIVE (EUROFUNG)-RELATED-RELATED"/>
    <property type="match status" value="1"/>
</dbReference>
<dbReference type="InParanoid" id="A0A409WHH6"/>
<evidence type="ECO:0000256" key="9">
    <source>
        <dbReference type="PIRSR" id="PIRSR602401-1"/>
    </source>
</evidence>
<dbReference type="Gene3D" id="1.10.630.10">
    <property type="entry name" value="Cytochrome P450"/>
    <property type="match status" value="2"/>
</dbReference>
<comment type="pathway">
    <text evidence="2">Secondary metabolite biosynthesis.</text>
</comment>
<dbReference type="STRING" id="93625.A0A409WHH6"/>
<organism evidence="10 11">
    <name type="scientific">Psilocybe cyanescens</name>
    <dbReference type="NCBI Taxonomy" id="93625"/>
    <lineage>
        <taxon>Eukaryota</taxon>
        <taxon>Fungi</taxon>
        <taxon>Dikarya</taxon>
        <taxon>Basidiomycota</taxon>
        <taxon>Agaricomycotina</taxon>
        <taxon>Agaricomycetes</taxon>
        <taxon>Agaricomycetidae</taxon>
        <taxon>Agaricales</taxon>
        <taxon>Agaricineae</taxon>
        <taxon>Strophariaceae</taxon>
        <taxon>Psilocybe</taxon>
    </lineage>
</organism>
<dbReference type="EMBL" id="NHYD01003431">
    <property type="protein sequence ID" value="PPQ77931.1"/>
    <property type="molecule type" value="Genomic_DNA"/>
</dbReference>
<dbReference type="GO" id="GO:0016705">
    <property type="term" value="F:oxidoreductase activity, acting on paired donors, with incorporation or reduction of molecular oxygen"/>
    <property type="evidence" value="ECO:0007669"/>
    <property type="project" value="InterPro"/>
</dbReference>
<evidence type="ECO:0000313" key="11">
    <source>
        <dbReference type="Proteomes" id="UP000283269"/>
    </source>
</evidence>
<comment type="cofactor">
    <cofactor evidence="1 9">
        <name>heme</name>
        <dbReference type="ChEBI" id="CHEBI:30413"/>
    </cofactor>
</comment>
<proteinExistence type="inferred from homology"/>
<keyword evidence="4 9" id="KW-0349">Heme</keyword>
<keyword evidence="11" id="KW-1185">Reference proteome</keyword>
<dbReference type="GO" id="GO:0005506">
    <property type="term" value="F:iron ion binding"/>
    <property type="evidence" value="ECO:0007669"/>
    <property type="project" value="InterPro"/>
</dbReference>
<keyword evidence="6" id="KW-0560">Oxidoreductase</keyword>
<evidence type="ECO:0000256" key="3">
    <source>
        <dbReference type="ARBA" id="ARBA00010617"/>
    </source>
</evidence>
<name>A0A409WHH6_PSICY</name>
<feature type="binding site" description="axial binding residue" evidence="9">
    <location>
        <position position="397"/>
    </location>
    <ligand>
        <name>heme</name>
        <dbReference type="ChEBI" id="CHEBI:30413"/>
    </ligand>
    <ligandPart>
        <name>Fe</name>
        <dbReference type="ChEBI" id="CHEBI:18248"/>
    </ligandPart>
</feature>
<keyword evidence="7 9" id="KW-0408">Iron</keyword>
<evidence type="ECO:0000256" key="4">
    <source>
        <dbReference type="ARBA" id="ARBA00022617"/>
    </source>
</evidence>
<evidence type="ECO:0000313" key="10">
    <source>
        <dbReference type="EMBL" id="PPQ77931.1"/>
    </source>
</evidence>
<dbReference type="Pfam" id="PF00067">
    <property type="entry name" value="p450"/>
    <property type="match status" value="1"/>
</dbReference>
<evidence type="ECO:0000256" key="7">
    <source>
        <dbReference type="ARBA" id="ARBA00023004"/>
    </source>
</evidence>
<dbReference type="OrthoDB" id="2789670at2759"/>
<dbReference type="PRINTS" id="PR00463">
    <property type="entry name" value="EP450I"/>
</dbReference>
<dbReference type="GO" id="GO:0004497">
    <property type="term" value="F:monooxygenase activity"/>
    <property type="evidence" value="ECO:0007669"/>
    <property type="project" value="UniProtKB-KW"/>
</dbReference>
<gene>
    <name evidence="10" type="ORF">CVT25_015406</name>
</gene>
<dbReference type="AlphaFoldDB" id="A0A409WHH6"/>
<evidence type="ECO:0000256" key="5">
    <source>
        <dbReference type="ARBA" id="ARBA00022723"/>
    </source>
</evidence>
<keyword evidence="8" id="KW-0503">Monooxygenase</keyword>
<reference evidence="10 11" key="1">
    <citation type="journal article" date="2018" name="Evol. Lett.">
        <title>Horizontal gene cluster transfer increased hallucinogenic mushroom diversity.</title>
        <authorList>
            <person name="Reynolds H.T."/>
            <person name="Vijayakumar V."/>
            <person name="Gluck-Thaler E."/>
            <person name="Korotkin H.B."/>
            <person name="Matheny P.B."/>
            <person name="Slot J.C."/>
        </authorList>
    </citation>
    <scope>NUCLEOTIDE SEQUENCE [LARGE SCALE GENOMIC DNA]</scope>
    <source>
        <strain evidence="10 11">2631</strain>
    </source>
</reference>
<evidence type="ECO:0008006" key="12">
    <source>
        <dbReference type="Google" id="ProtNLM"/>
    </source>
</evidence>
<evidence type="ECO:0000256" key="1">
    <source>
        <dbReference type="ARBA" id="ARBA00001971"/>
    </source>
</evidence>
<sequence length="462" mass="52433">MTISVSAVASIFLLTWAIKRLLNTLAARKQGLYPPGPRPKPFIGNIFDFPVAQYPQAFVEWEKKYNSPILHAEVFGSHILVINSLDDAIALFERPERARIYSDRPIMTVNELMGWDTINVALMPYGEVWRRHRKVCHQNFNIQAARQYELVQTKKVRELLRNLLYTPEQFDNHNKLFSVSVTISTMYGHDVESIEDPCVRLSDETLLLGSPLLVPGGSLINVIPALRYIPEWVPGAYSRKVAAKVRRMTSEALRIAMGYVNKSFEAGTVAPSLVTDFYEKKHASGASEEEEDIIKNIAYTVYGDVQTISFTSSFVYLMTVNPDVQRKAQVEIDSVIGSKRLPEFADRTTVFTNIWAMSYNEKAYPDPYAFKPERFLDNEGKLTDDKVLAYGFGRRGCVGKPMASSTTWIMMVSILAAFDITKSKDKHGNDVEVNDKFQNDGLMLYVLTVPPSFYRAYNVSRR</sequence>